<dbReference type="EMBL" id="HADY01019821">
    <property type="protein sequence ID" value="SBP58306.1"/>
    <property type="molecule type" value="Transcribed_RNA"/>
</dbReference>
<organism evidence="1">
    <name type="scientific">Nothobranchius furzeri</name>
    <name type="common">Turquoise killifish</name>
    <dbReference type="NCBI Taxonomy" id="105023"/>
    <lineage>
        <taxon>Eukaryota</taxon>
        <taxon>Metazoa</taxon>
        <taxon>Chordata</taxon>
        <taxon>Craniata</taxon>
        <taxon>Vertebrata</taxon>
        <taxon>Euteleostomi</taxon>
        <taxon>Actinopterygii</taxon>
        <taxon>Neopterygii</taxon>
        <taxon>Teleostei</taxon>
        <taxon>Neoteleostei</taxon>
        <taxon>Acanthomorphata</taxon>
        <taxon>Ovalentaria</taxon>
        <taxon>Atherinomorphae</taxon>
        <taxon>Cyprinodontiformes</taxon>
        <taxon>Nothobranchiidae</taxon>
        <taxon>Nothobranchius</taxon>
    </lineage>
</organism>
<reference evidence="1" key="2">
    <citation type="submission" date="2016-06" db="EMBL/GenBank/DDBJ databases">
        <title>The genome of a short-lived fish provides insights into sex chromosome evolution and the genetic control of aging.</title>
        <authorList>
            <person name="Reichwald K."/>
            <person name="Felder M."/>
            <person name="Petzold A."/>
            <person name="Koch P."/>
            <person name="Groth M."/>
            <person name="Platzer M."/>
        </authorList>
    </citation>
    <scope>NUCLEOTIDE SEQUENCE</scope>
    <source>
        <tissue evidence="1">Brain</tissue>
    </source>
</reference>
<feature type="non-terminal residue" evidence="1">
    <location>
        <position position="66"/>
    </location>
</feature>
<feature type="non-terminal residue" evidence="1">
    <location>
        <position position="1"/>
    </location>
</feature>
<reference evidence="1" key="1">
    <citation type="submission" date="2016-05" db="EMBL/GenBank/DDBJ databases">
        <authorList>
            <person name="Lavstsen T."/>
            <person name="Jespersen J.S."/>
        </authorList>
    </citation>
    <scope>NUCLEOTIDE SEQUENCE</scope>
    <source>
        <tissue evidence="1">Brain</tissue>
    </source>
</reference>
<gene>
    <name evidence="1" type="primary">Nfu_g_1_014861</name>
</gene>
<sequence>QLFTLVWFGVIPECVSEPEWLQVMSPCRFLCCTGGGRPVPLRGVLKDLSVRREFHPSTAATAVRRG</sequence>
<accession>A0A1A8AV09</accession>
<dbReference type="AlphaFoldDB" id="A0A1A8AV09"/>
<proteinExistence type="predicted"/>
<name>A0A1A8AV09_NOTFU</name>
<protein>
    <submittedName>
        <fullName evidence="1">Uncharacterized protein</fullName>
    </submittedName>
</protein>
<evidence type="ECO:0000313" key="1">
    <source>
        <dbReference type="EMBL" id="SBP58306.1"/>
    </source>
</evidence>